<feature type="transmembrane region" description="Helical" evidence="1">
    <location>
        <begin position="71"/>
        <end position="94"/>
    </location>
</feature>
<keyword evidence="1" id="KW-0472">Membrane</keyword>
<sequence>MVKFIVHYKFNSMKLILRILLTAIAVVVISEFLPGITLDEGYKSAIIVAIVLGLLRVTVKPLLIFFTLPATIVTLGLFLLVINAVIIMLAGYFVTGFTVSGFWVALLFSLLLSLFQSILYSFLEENKEK</sequence>
<dbReference type="InterPro" id="IPR007165">
    <property type="entry name" value="Phage_holin_4_2"/>
</dbReference>
<accession>A0A3D9RVN3</accession>
<dbReference type="Pfam" id="PF04020">
    <property type="entry name" value="Phage_holin_4_2"/>
    <property type="match status" value="1"/>
</dbReference>
<feature type="transmembrane region" description="Helical" evidence="1">
    <location>
        <begin position="100"/>
        <end position="123"/>
    </location>
</feature>
<evidence type="ECO:0000313" key="3">
    <source>
        <dbReference type="Proteomes" id="UP000256429"/>
    </source>
</evidence>
<dbReference type="EMBL" id="QTTQ01000011">
    <property type="protein sequence ID" value="REE80735.1"/>
    <property type="molecule type" value="Genomic_DNA"/>
</dbReference>
<organism evidence="2 3">
    <name type="scientific">Lutibacter oceani</name>
    <dbReference type="NCBI Taxonomy" id="1853311"/>
    <lineage>
        <taxon>Bacteria</taxon>
        <taxon>Pseudomonadati</taxon>
        <taxon>Bacteroidota</taxon>
        <taxon>Flavobacteriia</taxon>
        <taxon>Flavobacteriales</taxon>
        <taxon>Flavobacteriaceae</taxon>
        <taxon>Lutibacter</taxon>
    </lineage>
</organism>
<evidence type="ECO:0000256" key="1">
    <source>
        <dbReference type="SAM" id="Phobius"/>
    </source>
</evidence>
<dbReference type="PANTHER" id="PTHR37309">
    <property type="entry name" value="SLR0284 PROTEIN"/>
    <property type="match status" value="1"/>
</dbReference>
<protein>
    <submittedName>
        <fullName evidence="2">Putative membrane protein</fullName>
    </submittedName>
</protein>
<gene>
    <name evidence="2" type="ORF">BX611_2388</name>
</gene>
<dbReference type="Proteomes" id="UP000256429">
    <property type="component" value="Unassembled WGS sequence"/>
</dbReference>
<comment type="caution">
    <text evidence="2">The sequence shown here is derived from an EMBL/GenBank/DDBJ whole genome shotgun (WGS) entry which is preliminary data.</text>
</comment>
<feature type="transmembrane region" description="Helical" evidence="1">
    <location>
        <begin position="15"/>
        <end position="36"/>
    </location>
</feature>
<dbReference type="AlphaFoldDB" id="A0A3D9RVN3"/>
<keyword evidence="3" id="KW-1185">Reference proteome</keyword>
<reference evidence="2 3" key="1">
    <citation type="submission" date="2018-08" db="EMBL/GenBank/DDBJ databases">
        <title>Genomic Encyclopedia of Type Strains, Phase III (KMG-III): the genomes of soil and plant-associated and newly described type strains.</title>
        <authorList>
            <person name="Whitman W."/>
        </authorList>
    </citation>
    <scope>NUCLEOTIDE SEQUENCE [LARGE SCALE GENOMIC DNA]</scope>
    <source>
        <strain evidence="2 3">325-5</strain>
    </source>
</reference>
<feature type="transmembrane region" description="Helical" evidence="1">
    <location>
        <begin position="42"/>
        <end position="59"/>
    </location>
</feature>
<keyword evidence="1" id="KW-0812">Transmembrane</keyword>
<keyword evidence="1" id="KW-1133">Transmembrane helix</keyword>
<name>A0A3D9RVN3_9FLAO</name>
<proteinExistence type="predicted"/>
<dbReference type="PANTHER" id="PTHR37309:SF1">
    <property type="entry name" value="SLR0284 PROTEIN"/>
    <property type="match status" value="1"/>
</dbReference>
<evidence type="ECO:0000313" key="2">
    <source>
        <dbReference type="EMBL" id="REE80735.1"/>
    </source>
</evidence>